<evidence type="ECO:0000313" key="2">
    <source>
        <dbReference type="EMBL" id="EGG22483.1"/>
    </source>
</evidence>
<dbReference type="KEGG" id="dfa:DFA_04611"/>
<keyword evidence="1" id="KW-0472">Membrane</keyword>
<evidence type="ECO:0000256" key="1">
    <source>
        <dbReference type="SAM" id="Phobius"/>
    </source>
</evidence>
<organism evidence="2 3">
    <name type="scientific">Cavenderia fasciculata</name>
    <name type="common">Slime mold</name>
    <name type="synonym">Dictyostelium fasciculatum</name>
    <dbReference type="NCBI Taxonomy" id="261658"/>
    <lineage>
        <taxon>Eukaryota</taxon>
        <taxon>Amoebozoa</taxon>
        <taxon>Evosea</taxon>
        <taxon>Eumycetozoa</taxon>
        <taxon>Dictyostelia</taxon>
        <taxon>Acytosteliales</taxon>
        <taxon>Cavenderiaceae</taxon>
        <taxon>Cavenderia</taxon>
    </lineage>
</organism>
<reference evidence="3" key="1">
    <citation type="journal article" date="2011" name="Genome Res.">
        <title>Phylogeny-wide analysis of social amoeba genomes highlights ancient origins for complex intercellular communication.</title>
        <authorList>
            <person name="Heidel A.J."/>
            <person name="Lawal H.M."/>
            <person name="Felder M."/>
            <person name="Schilde C."/>
            <person name="Helps N.R."/>
            <person name="Tunggal B."/>
            <person name="Rivero F."/>
            <person name="John U."/>
            <person name="Schleicher M."/>
            <person name="Eichinger L."/>
            <person name="Platzer M."/>
            <person name="Noegel A.A."/>
            <person name="Schaap P."/>
            <person name="Gloeckner G."/>
        </authorList>
    </citation>
    <scope>NUCLEOTIDE SEQUENCE [LARGE SCALE GENOMIC DNA]</scope>
    <source>
        <strain evidence="3">SH3</strain>
    </source>
</reference>
<sequence>MAPIQLKREDTFHILNRKTEVQFIDSDADYMMFVQETWLNAFLCLCTLCSFITLPSLVLSHIITGFNTLGWRMEHGEMVAFKDKNIYGPLLPVQQGNEYIY</sequence>
<dbReference type="RefSeq" id="XP_004360334.1">
    <property type="nucleotide sequence ID" value="XM_004360277.1"/>
</dbReference>
<keyword evidence="1" id="KW-1133">Transmembrane helix</keyword>
<dbReference type="AlphaFoldDB" id="F4PQ20"/>
<feature type="transmembrane region" description="Helical" evidence="1">
    <location>
        <begin position="38"/>
        <end position="63"/>
    </location>
</feature>
<gene>
    <name evidence="2" type="ORF">DFA_04611</name>
</gene>
<keyword evidence="3" id="KW-1185">Reference proteome</keyword>
<protein>
    <recommendedName>
        <fullName evidence="4">Transmembrane protein</fullName>
    </recommendedName>
</protein>
<name>F4PQ20_CACFS</name>
<dbReference type="Proteomes" id="UP000007797">
    <property type="component" value="Unassembled WGS sequence"/>
</dbReference>
<evidence type="ECO:0000313" key="3">
    <source>
        <dbReference type="Proteomes" id="UP000007797"/>
    </source>
</evidence>
<proteinExistence type="predicted"/>
<dbReference type="EMBL" id="GL883009">
    <property type="protein sequence ID" value="EGG22483.1"/>
    <property type="molecule type" value="Genomic_DNA"/>
</dbReference>
<accession>F4PQ20</accession>
<dbReference type="GeneID" id="14874561"/>
<keyword evidence="1" id="KW-0812">Transmembrane</keyword>
<evidence type="ECO:0008006" key="4">
    <source>
        <dbReference type="Google" id="ProtNLM"/>
    </source>
</evidence>